<organism evidence="2 3">
    <name type="scientific">Armillaria ostoyae</name>
    <name type="common">Armillaria root rot fungus</name>
    <dbReference type="NCBI Taxonomy" id="47428"/>
    <lineage>
        <taxon>Eukaryota</taxon>
        <taxon>Fungi</taxon>
        <taxon>Dikarya</taxon>
        <taxon>Basidiomycota</taxon>
        <taxon>Agaricomycotina</taxon>
        <taxon>Agaricomycetes</taxon>
        <taxon>Agaricomycetidae</taxon>
        <taxon>Agaricales</taxon>
        <taxon>Marasmiineae</taxon>
        <taxon>Physalacriaceae</taxon>
        <taxon>Armillaria</taxon>
    </lineage>
</organism>
<dbReference type="OrthoDB" id="3061725at2759"/>
<feature type="compositionally biased region" description="Basic and acidic residues" evidence="1">
    <location>
        <begin position="11"/>
        <end position="21"/>
    </location>
</feature>
<reference evidence="3" key="1">
    <citation type="journal article" date="2017" name="Nat. Ecol. Evol.">
        <title>Genome expansion and lineage-specific genetic innovations in the forest pathogenic fungi Armillaria.</title>
        <authorList>
            <person name="Sipos G."/>
            <person name="Prasanna A.N."/>
            <person name="Walter M.C."/>
            <person name="O'Connor E."/>
            <person name="Balint B."/>
            <person name="Krizsan K."/>
            <person name="Kiss B."/>
            <person name="Hess J."/>
            <person name="Varga T."/>
            <person name="Slot J."/>
            <person name="Riley R."/>
            <person name="Boka B."/>
            <person name="Rigling D."/>
            <person name="Barry K."/>
            <person name="Lee J."/>
            <person name="Mihaltcheva S."/>
            <person name="LaButti K."/>
            <person name="Lipzen A."/>
            <person name="Waldron R."/>
            <person name="Moloney N.M."/>
            <person name="Sperisen C."/>
            <person name="Kredics L."/>
            <person name="Vagvoelgyi C."/>
            <person name="Patrignani A."/>
            <person name="Fitzpatrick D."/>
            <person name="Nagy I."/>
            <person name="Doyle S."/>
            <person name="Anderson J.B."/>
            <person name="Grigoriev I.V."/>
            <person name="Gueldener U."/>
            <person name="Muensterkoetter M."/>
            <person name="Nagy L.G."/>
        </authorList>
    </citation>
    <scope>NUCLEOTIDE SEQUENCE [LARGE SCALE GENOMIC DNA]</scope>
    <source>
        <strain evidence="3">C18/9</strain>
    </source>
</reference>
<feature type="region of interest" description="Disordered" evidence="1">
    <location>
        <begin position="1"/>
        <end position="21"/>
    </location>
</feature>
<dbReference type="Proteomes" id="UP000219338">
    <property type="component" value="Unassembled WGS sequence"/>
</dbReference>
<sequence length="194" mass="22235">MATQTEVEAPQDPRKFMPKDDDSSMTVLWREYEVGLKVEGEDKEDSHSVLTRGQFYALNFLLEAQDIADDGFNRDPSARQRRFQLKEGLYEEIETLVNEFQSFLQKASALVPGGQRCYQIDPRNMLMALLKGLRDILILNTNWKALQEKMTRGHEFMVKYVLEYQADTPVSLSPVSTAPGLHQTIQQEIDTISC</sequence>
<protein>
    <submittedName>
        <fullName evidence="2">Uncharacterized protein</fullName>
    </submittedName>
</protein>
<dbReference type="EMBL" id="FUEG01000009">
    <property type="protein sequence ID" value="SJL08312.1"/>
    <property type="molecule type" value="Genomic_DNA"/>
</dbReference>
<dbReference type="AlphaFoldDB" id="A0A284RHU1"/>
<keyword evidence="3" id="KW-1185">Reference proteome</keyword>
<gene>
    <name evidence="2" type="ORF">ARMOST_11675</name>
</gene>
<dbReference type="OMA" id="EYQADTP"/>
<dbReference type="STRING" id="47428.A0A284RHU1"/>
<evidence type="ECO:0000313" key="2">
    <source>
        <dbReference type="EMBL" id="SJL08312.1"/>
    </source>
</evidence>
<name>A0A284RHU1_ARMOS</name>
<evidence type="ECO:0000313" key="3">
    <source>
        <dbReference type="Proteomes" id="UP000219338"/>
    </source>
</evidence>
<proteinExistence type="predicted"/>
<accession>A0A284RHU1</accession>
<evidence type="ECO:0000256" key="1">
    <source>
        <dbReference type="SAM" id="MobiDB-lite"/>
    </source>
</evidence>